<dbReference type="Gene3D" id="2.40.50.40">
    <property type="match status" value="1"/>
</dbReference>
<keyword evidence="9" id="KW-0255">Endonuclease</keyword>
<dbReference type="GO" id="GO:0004519">
    <property type="term" value="F:endonuclease activity"/>
    <property type="evidence" value="ECO:0007669"/>
    <property type="project" value="UniProtKB-KW"/>
</dbReference>
<accession>A0A438D587</accession>
<evidence type="ECO:0000259" key="20">
    <source>
        <dbReference type="PROSITE" id="PS50994"/>
    </source>
</evidence>
<dbReference type="EC" id="2.7.7.49" evidence="2"/>
<dbReference type="InterPro" id="IPR001969">
    <property type="entry name" value="Aspartic_peptidase_AS"/>
</dbReference>
<evidence type="ECO:0000256" key="13">
    <source>
        <dbReference type="ARBA" id="ARBA00022918"/>
    </source>
</evidence>
<dbReference type="PROSITE" id="PS00598">
    <property type="entry name" value="CHROMO_1"/>
    <property type="match status" value="1"/>
</dbReference>
<dbReference type="PROSITE" id="PS00141">
    <property type="entry name" value="ASP_PROTEASE"/>
    <property type="match status" value="1"/>
</dbReference>
<comment type="subcellular location">
    <subcellularLocation>
        <location evidence="1">Nucleus</location>
    </subcellularLocation>
</comment>
<proteinExistence type="predicted"/>
<dbReference type="InterPro" id="IPR001584">
    <property type="entry name" value="Integrase_cat-core"/>
</dbReference>
<keyword evidence="3" id="KW-0645">Protease</keyword>
<evidence type="ECO:0000256" key="2">
    <source>
        <dbReference type="ARBA" id="ARBA00012493"/>
    </source>
</evidence>
<dbReference type="Pfam" id="PF24626">
    <property type="entry name" value="SH3_Tf2-1"/>
    <property type="match status" value="1"/>
</dbReference>
<dbReference type="SUPFAM" id="SSF56672">
    <property type="entry name" value="DNA/RNA polymerases"/>
    <property type="match status" value="1"/>
</dbReference>
<dbReference type="FunFam" id="1.10.340.70:FF:000001">
    <property type="entry name" value="Retrovirus-related Pol polyprotein from transposon gypsy-like Protein"/>
    <property type="match status" value="1"/>
</dbReference>
<evidence type="ECO:0000256" key="16">
    <source>
        <dbReference type="ARBA" id="ARBA00023172"/>
    </source>
</evidence>
<dbReference type="InterPro" id="IPR041588">
    <property type="entry name" value="Integrase_H2C2"/>
</dbReference>
<comment type="caution">
    <text evidence="21">The sequence shown here is derived from an EMBL/GenBank/DDBJ whole genome shotgun (WGS) entry which is preliminary data.</text>
</comment>
<feature type="domain" description="Integrase catalytic" evidence="20">
    <location>
        <begin position="700"/>
        <end position="859"/>
    </location>
</feature>
<dbReference type="InterPro" id="IPR012337">
    <property type="entry name" value="RNaseH-like_sf"/>
</dbReference>
<dbReference type="CDD" id="cd00303">
    <property type="entry name" value="retropepsin_like"/>
    <property type="match status" value="1"/>
</dbReference>
<sequence>MPKTPQSKGLMYVEALVNGKATKALVDTGATHNFVSEDEARRLELQASKEGGWLKAVNSAAKPSHGVVRGVTMHIGSWEGRVDLTVAPMDDFKMVLGMDFLQKVKAVPLPFLRSMAILEEEKPCMVPRSLKEEKDDGSGEPMPKEIKGVLDEFKDVMPPELPKRLPPRREEDHKIELEPGAKPPAMGPYRMAPPELEELRRQLKELLDAGFIQPSKAPYGAPVLFQKKHDGSLRMCIDYRALNKVTVKNKYPIPLIADLFDQLERARYFTKLDLRSGYYQVRIAEGDEPKTTCVTRYGSYEFLVMPFGLTNAPATFCTLMNKIFHPYLDKFVVVYLDDIVIYSNTLKEHEEHLRKVFKILRQNELYVKKEKCSFAKEEVSFLGHRIRDGKLMMDDSKVKAIQEWDPPTKVPQLRSFLGLVNYYRRFIKGYSARAAPLTDLLRKNKAWEWDERCQQAFEDLKKAVTEEPVLALPDHTKVFELNDAERRYTVQEKEMTAIVHCLRTWRHYLLGSHFILKTDNVATSYFQTQKKLSPKQARWQDFLAEFDYMLEYKPGSANHVADALSRKAELASITSLPQGDIMDLLREGLQHDPVAKSLIALAHEGKTKRFWVEDGLLYTKGRRLYVPKWGNIRRNLIKECHDTKWAGHPGQRRTRALLESAYYWPQIRDEVEDYVRTCLVCQQDKVEQRQPRGLLEPLPVAERPWDSVTMDFIIGLPKSEDNGSIIVVVDRFSKYVTFIAAPTDCTAEETARLFLKHVVKYWGLPKFIISDRDPRFTGKFWTELFKLMGSELHFSTSFHPQTDGQTERVNALLELYLRHFVSANQRDWAKLLDIAQFSYNLQRSEATNKSPFELATGQQPLTPHTLTISYTGRSPAAFKFAKGWHEQAEIARSYLDKAAKKMKKWADKKRRHTEYKVGDMVLVKLLPQQFKSLRPVHKGLVRRYEGPFPILGKVGKVSYKVELPPRLKIHPVFHVSYLKPYHEDKDDPSRGLSKRAPTAVVTSYDKEVEHIIADRIIRRRGVPPAVEYLVKWKGLPESEASWEPANALWQFQEQIERFRAEDATRTSAA</sequence>
<dbReference type="GO" id="GO:0005634">
    <property type="term" value="C:nucleus"/>
    <property type="evidence" value="ECO:0007669"/>
    <property type="project" value="UniProtKB-SubCell"/>
</dbReference>
<dbReference type="Gene3D" id="3.30.70.270">
    <property type="match status" value="2"/>
</dbReference>
<keyword evidence="12" id="KW-0229">DNA integration</keyword>
<dbReference type="Proteomes" id="UP000288805">
    <property type="component" value="Unassembled WGS sequence"/>
</dbReference>
<evidence type="ECO:0000313" key="22">
    <source>
        <dbReference type="Proteomes" id="UP000288805"/>
    </source>
</evidence>
<dbReference type="GO" id="GO:0006508">
    <property type="term" value="P:proteolysis"/>
    <property type="evidence" value="ECO:0007669"/>
    <property type="project" value="UniProtKB-KW"/>
</dbReference>
<dbReference type="Pfam" id="PF00078">
    <property type="entry name" value="RVT_1"/>
    <property type="match status" value="1"/>
</dbReference>
<evidence type="ECO:0000256" key="17">
    <source>
        <dbReference type="ARBA" id="ARBA00023242"/>
    </source>
</evidence>
<evidence type="ECO:0000256" key="11">
    <source>
        <dbReference type="ARBA" id="ARBA00022842"/>
    </source>
</evidence>
<dbReference type="SUPFAM" id="SSF50630">
    <property type="entry name" value="Acid proteases"/>
    <property type="match status" value="1"/>
</dbReference>
<dbReference type="Gene3D" id="3.10.10.10">
    <property type="entry name" value="HIV Type 1 Reverse Transcriptase, subunit A, domain 1"/>
    <property type="match status" value="1"/>
</dbReference>
<dbReference type="InterPro" id="IPR043128">
    <property type="entry name" value="Rev_trsase/Diguanyl_cyclase"/>
</dbReference>
<dbReference type="InterPro" id="IPR000953">
    <property type="entry name" value="Chromo/chromo_shadow_dom"/>
</dbReference>
<dbReference type="InterPro" id="IPR023779">
    <property type="entry name" value="Chromodomain_CS"/>
</dbReference>
<dbReference type="InterPro" id="IPR041373">
    <property type="entry name" value="RT_RNaseH"/>
</dbReference>
<dbReference type="GO" id="GO:0003677">
    <property type="term" value="F:DNA binding"/>
    <property type="evidence" value="ECO:0007669"/>
    <property type="project" value="UniProtKB-KW"/>
</dbReference>
<dbReference type="InterPro" id="IPR023780">
    <property type="entry name" value="Chromo_domain"/>
</dbReference>
<dbReference type="Pfam" id="PF13975">
    <property type="entry name" value="gag-asp_proteas"/>
    <property type="match status" value="1"/>
</dbReference>
<dbReference type="InterPro" id="IPR056924">
    <property type="entry name" value="SH3_Tf2-1"/>
</dbReference>
<dbReference type="SMART" id="SM00298">
    <property type="entry name" value="CHROMO"/>
    <property type="match status" value="1"/>
</dbReference>
<dbReference type="PANTHER" id="PTHR37984:SF5">
    <property type="entry name" value="PROTEIN NYNRIN-LIKE"/>
    <property type="match status" value="1"/>
</dbReference>
<dbReference type="PROSITE" id="PS50994">
    <property type="entry name" value="INTEGRASE"/>
    <property type="match status" value="1"/>
</dbReference>
<keyword evidence="11" id="KW-0460">Magnesium</keyword>
<dbReference type="SUPFAM" id="SSF53098">
    <property type="entry name" value="Ribonuclease H-like"/>
    <property type="match status" value="1"/>
</dbReference>
<keyword evidence="16" id="KW-0233">DNA recombination</keyword>
<feature type="domain" description="Chromo" evidence="18">
    <location>
        <begin position="1006"/>
        <end position="1069"/>
    </location>
</feature>
<dbReference type="Gene3D" id="1.10.340.70">
    <property type="match status" value="1"/>
</dbReference>
<evidence type="ECO:0000259" key="18">
    <source>
        <dbReference type="PROSITE" id="PS50013"/>
    </source>
</evidence>
<evidence type="ECO:0000256" key="12">
    <source>
        <dbReference type="ARBA" id="ARBA00022908"/>
    </source>
</evidence>
<dbReference type="InterPro" id="IPR036397">
    <property type="entry name" value="RNaseH_sf"/>
</dbReference>
<dbReference type="GO" id="GO:0006310">
    <property type="term" value="P:DNA recombination"/>
    <property type="evidence" value="ECO:0007669"/>
    <property type="project" value="UniProtKB-KW"/>
</dbReference>
<dbReference type="CDD" id="cd09274">
    <property type="entry name" value="RNase_HI_RT_Ty3"/>
    <property type="match status" value="1"/>
</dbReference>
<dbReference type="CDD" id="cd01647">
    <property type="entry name" value="RT_LTR"/>
    <property type="match status" value="1"/>
</dbReference>
<keyword evidence="8" id="KW-0064">Aspartyl protease</keyword>
<dbReference type="PROSITE" id="PS50013">
    <property type="entry name" value="CHROMO_2"/>
    <property type="match status" value="1"/>
</dbReference>
<dbReference type="AlphaFoldDB" id="A0A438D587"/>
<dbReference type="Gene3D" id="3.30.420.10">
    <property type="entry name" value="Ribonuclease H-like superfamily/Ribonuclease H"/>
    <property type="match status" value="1"/>
</dbReference>
<dbReference type="GO" id="GO:0003887">
    <property type="term" value="F:DNA-directed DNA polymerase activity"/>
    <property type="evidence" value="ECO:0007669"/>
    <property type="project" value="UniProtKB-KW"/>
</dbReference>
<dbReference type="Pfam" id="PF17917">
    <property type="entry name" value="RT_RNaseH"/>
    <property type="match status" value="1"/>
</dbReference>
<evidence type="ECO:0000259" key="19">
    <source>
        <dbReference type="PROSITE" id="PS50878"/>
    </source>
</evidence>
<protein>
    <recommendedName>
        <fullName evidence="2">RNA-directed DNA polymerase</fullName>
        <ecNumber evidence="2">2.7.7.49</ecNumber>
    </recommendedName>
</protein>
<dbReference type="InterPro" id="IPR016197">
    <property type="entry name" value="Chromo-like_dom_sf"/>
</dbReference>
<dbReference type="Pfam" id="PF17921">
    <property type="entry name" value="Integrase_H2C2"/>
    <property type="match status" value="1"/>
</dbReference>
<evidence type="ECO:0000256" key="3">
    <source>
        <dbReference type="ARBA" id="ARBA00022670"/>
    </source>
</evidence>
<keyword evidence="13" id="KW-0695">RNA-directed DNA polymerase</keyword>
<dbReference type="GO" id="GO:0003964">
    <property type="term" value="F:RNA-directed DNA polymerase activity"/>
    <property type="evidence" value="ECO:0007669"/>
    <property type="project" value="UniProtKB-KW"/>
</dbReference>
<evidence type="ECO:0000256" key="14">
    <source>
        <dbReference type="ARBA" id="ARBA00022932"/>
    </source>
</evidence>
<name>A0A438D587_VITVI</name>
<dbReference type="InterPro" id="IPR043502">
    <property type="entry name" value="DNA/RNA_pol_sf"/>
</dbReference>
<dbReference type="SUPFAM" id="SSF54160">
    <property type="entry name" value="Chromo domain-like"/>
    <property type="match status" value="1"/>
</dbReference>
<dbReference type="InterPro" id="IPR050951">
    <property type="entry name" value="Retrovirus_Pol_polyprotein"/>
</dbReference>
<evidence type="ECO:0000256" key="4">
    <source>
        <dbReference type="ARBA" id="ARBA00022679"/>
    </source>
</evidence>
<evidence type="ECO:0000256" key="8">
    <source>
        <dbReference type="ARBA" id="ARBA00022750"/>
    </source>
</evidence>
<dbReference type="InterPro" id="IPR000477">
    <property type="entry name" value="RT_dom"/>
</dbReference>
<reference evidence="21 22" key="1">
    <citation type="journal article" date="2018" name="PLoS Genet.">
        <title>Population sequencing reveals clonal diversity and ancestral inbreeding in the grapevine cultivar Chardonnay.</title>
        <authorList>
            <person name="Roach M.J."/>
            <person name="Johnson D.L."/>
            <person name="Bohlmann J."/>
            <person name="van Vuuren H.J."/>
            <person name="Jones S.J."/>
            <person name="Pretorius I.S."/>
            <person name="Schmidt S.A."/>
            <person name="Borneman A.R."/>
        </authorList>
    </citation>
    <scope>NUCLEOTIDE SEQUENCE [LARGE SCALE GENOMIC DNA]</scope>
    <source>
        <strain evidence="22">cv. Chardonnay</strain>
        <tissue evidence="21">Leaf</tissue>
    </source>
</reference>
<dbReference type="Gene3D" id="2.40.70.10">
    <property type="entry name" value="Acid Proteases"/>
    <property type="match status" value="1"/>
</dbReference>
<evidence type="ECO:0000256" key="1">
    <source>
        <dbReference type="ARBA" id="ARBA00004123"/>
    </source>
</evidence>
<keyword evidence="17" id="KW-0539">Nucleus</keyword>
<feature type="domain" description="Reverse transcriptase" evidence="19">
    <location>
        <begin position="207"/>
        <end position="386"/>
    </location>
</feature>
<evidence type="ECO:0000313" key="21">
    <source>
        <dbReference type="EMBL" id="RVW30604.1"/>
    </source>
</evidence>
<evidence type="ECO:0000256" key="6">
    <source>
        <dbReference type="ARBA" id="ARBA00022722"/>
    </source>
</evidence>
<keyword evidence="6" id="KW-0540">Nuclease</keyword>
<organism evidence="21 22">
    <name type="scientific">Vitis vinifera</name>
    <name type="common">Grape</name>
    <dbReference type="NCBI Taxonomy" id="29760"/>
    <lineage>
        <taxon>Eukaryota</taxon>
        <taxon>Viridiplantae</taxon>
        <taxon>Streptophyta</taxon>
        <taxon>Embryophyta</taxon>
        <taxon>Tracheophyta</taxon>
        <taxon>Spermatophyta</taxon>
        <taxon>Magnoliopsida</taxon>
        <taxon>eudicotyledons</taxon>
        <taxon>Gunneridae</taxon>
        <taxon>Pentapetalae</taxon>
        <taxon>rosids</taxon>
        <taxon>Vitales</taxon>
        <taxon>Vitaceae</taxon>
        <taxon>Viteae</taxon>
        <taxon>Vitis</taxon>
    </lineage>
</organism>
<evidence type="ECO:0000256" key="15">
    <source>
        <dbReference type="ARBA" id="ARBA00023125"/>
    </source>
</evidence>
<keyword evidence="5" id="KW-0548">Nucleotidyltransferase</keyword>
<keyword evidence="15" id="KW-0238">DNA-binding</keyword>
<dbReference type="GO" id="GO:0046872">
    <property type="term" value="F:metal ion binding"/>
    <property type="evidence" value="ECO:0007669"/>
    <property type="project" value="UniProtKB-KW"/>
</dbReference>
<dbReference type="GO" id="GO:0004190">
    <property type="term" value="F:aspartic-type endopeptidase activity"/>
    <property type="evidence" value="ECO:0007669"/>
    <property type="project" value="UniProtKB-KW"/>
</dbReference>
<evidence type="ECO:0000256" key="7">
    <source>
        <dbReference type="ARBA" id="ARBA00022723"/>
    </source>
</evidence>
<dbReference type="GO" id="GO:0015074">
    <property type="term" value="P:DNA integration"/>
    <property type="evidence" value="ECO:0007669"/>
    <property type="project" value="UniProtKB-KW"/>
</dbReference>
<evidence type="ECO:0000256" key="10">
    <source>
        <dbReference type="ARBA" id="ARBA00022801"/>
    </source>
</evidence>
<dbReference type="PANTHER" id="PTHR37984">
    <property type="entry name" value="PROTEIN CBG26694"/>
    <property type="match status" value="1"/>
</dbReference>
<dbReference type="Pfam" id="PF00385">
    <property type="entry name" value="Chromo"/>
    <property type="match status" value="1"/>
</dbReference>
<dbReference type="PROSITE" id="PS50878">
    <property type="entry name" value="RT_POL"/>
    <property type="match status" value="1"/>
</dbReference>
<keyword evidence="14" id="KW-0239">DNA-directed DNA polymerase</keyword>
<evidence type="ECO:0000256" key="9">
    <source>
        <dbReference type="ARBA" id="ARBA00022759"/>
    </source>
</evidence>
<gene>
    <name evidence="21" type="primary">Tf2-2_12</name>
    <name evidence="21" type="ORF">CK203_086052</name>
</gene>
<dbReference type="EMBL" id="QGNW01001792">
    <property type="protein sequence ID" value="RVW30604.1"/>
    <property type="molecule type" value="Genomic_DNA"/>
</dbReference>
<keyword evidence="10" id="KW-0378">Hydrolase</keyword>
<keyword evidence="7" id="KW-0479">Metal-binding</keyword>
<keyword evidence="4" id="KW-0808">Transferase</keyword>
<dbReference type="InterPro" id="IPR021109">
    <property type="entry name" value="Peptidase_aspartic_dom_sf"/>
</dbReference>
<dbReference type="FunFam" id="3.30.70.270:FF:000023">
    <property type="entry name" value="Pol"/>
    <property type="match status" value="1"/>
</dbReference>
<evidence type="ECO:0000256" key="5">
    <source>
        <dbReference type="ARBA" id="ARBA00022695"/>
    </source>
</evidence>